<evidence type="ECO:0000313" key="3">
    <source>
        <dbReference type="EMBL" id="ABL77720.1"/>
    </source>
</evidence>
<dbReference type="SUPFAM" id="SSF55267">
    <property type="entry name" value="tRNA-intron endonuclease N-terminal domain-like"/>
    <property type="match status" value="1"/>
</dbReference>
<sequence length="193" mass="22182">MEKGQEVAKISGEGVFDGRIVRVLDKEFAEQLYQRGYGMLSGEILELTLVEAAYLVYREMLKVKDDQGRTLSFPEIVRLASNFDPDFWVKLNVYTDLRNRALPAKPGVNPYEFLVDWKKKGKPRRLLVRILREGTRVSFPEFEDMFRRALESDRELVIAIVDKEGVVTYYTVEGGSYEQVGASVEDNFEVPSE</sequence>
<protein>
    <submittedName>
        <fullName evidence="3">tRNA splicing endonuclease</fullName>
    </submittedName>
</protein>
<feature type="domain" description="tRNA intron endonuclease catalytic" evidence="1">
    <location>
        <begin position="87"/>
        <end position="169"/>
    </location>
</feature>
<dbReference type="RefSeq" id="WP_011751985.1">
    <property type="nucleotide sequence ID" value="NC_008698.1"/>
</dbReference>
<dbReference type="EMBL" id="CP000505">
    <property type="protein sequence ID" value="ABL77720.1"/>
    <property type="molecule type" value="Genomic_DNA"/>
</dbReference>
<dbReference type="Pfam" id="PF01974">
    <property type="entry name" value="tRNA_int_endo"/>
    <property type="match status" value="1"/>
</dbReference>
<dbReference type="EnsemblBacteria" id="ABL77720">
    <property type="protein sequence ID" value="ABL77720"/>
    <property type="gene ID" value="Tpen_0311"/>
</dbReference>
<dbReference type="Pfam" id="PF02778">
    <property type="entry name" value="tRNA_int_endo_N"/>
    <property type="match status" value="1"/>
</dbReference>
<dbReference type="GO" id="GO:0000213">
    <property type="term" value="F:tRNA-intron lyase activity"/>
    <property type="evidence" value="ECO:0007669"/>
    <property type="project" value="InterPro"/>
</dbReference>
<dbReference type="KEGG" id="tpe:Tpen_0311"/>
<dbReference type="InterPro" id="IPR011856">
    <property type="entry name" value="tRNA_endonuc-like_dom_sf"/>
</dbReference>
<reference evidence="4" key="1">
    <citation type="journal article" date="2008" name="J. Bacteriol.">
        <title>Genome sequence of Thermofilum pendens reveals an exceptional loss of biosynthetic pathways without genome reduction.</title>
        <authorList>
            <person name="Anderson I."/>
            <person name="Rodriguez J."/>
            <person name="Susanti D."/>
            <person name="Porat I."/>
            <person name="Reich C."/>
            <person name="Ulrich L.E."/>
            <person name="Elkins J.G."/>
            <person name="Mavromatis K."/>
            <person name="Lykidis A."/>
            <person name="Kim E."/>
            <person name="Thompson L.S."/>
            <person name="Nolan M."/>
            <person name="Land M."/>
            <person name="Copeland A."/>
            <person name="Lapidus A."/>
            <person name="Lucas S."/>
            <person name="Detter C."/>
            <person name="Zhulin I.B."/>
            <person name="Olsen G.J."/>
            <person name="Whitman W."/>
            <person name="Mukhopadhyay B."/>
            <person name="Bristow J."/>
            <person name="Kyrpides N."/>
        </authorList>
    </citation>
    <scope>NUCLEOTIDE SEQUENCE [LARGE SCALE GENOMIC DNA]</scope>
    <source>
        <strain evidence="4">DSM 2475 / Hrk 5</strain>
    </source>
</reference>
<dbReference type="STRING" id="368408.Tpen_0311"/>
<feature type="domain" description="tRNA intron endonuclease N-terminal" evidence="2">
    <location>
        <begin position="13"/>
        <end position="76"/>
    </location>
</feature>
<dbReference type="GO" id="GO:0006388">
    <property type="term" value="P:tRNA splicing, via endonucleolytic cleavage and ligation"/>
    <property type="evidence" value="ECO:0007669"/>
    <property type="project" value="InterPro"/>
</dbReference>
<dbReference type="eggNOG" id="arCOG01701">
    <property type="taxonomic scope" value="Archaea"/>
</dbReference>
<dbReference type="Proteomes" id="UP000000641">
    <property type="component" value="Chromosome"/>
</dbReference>
<gene>
    <name evidence="3" type="ordered locus">Tpen_0311</name>
</gene>
<dbReference type="HOGENOM" id="CLU_114393_0_0_2"/>
<dbReference type="GO" id="GO:0003676">
    <property type="term" value="F:nucleic acid binding"/>
    <property type="evidence" value="ECO:0007669"/>
    <property type="project" value="InterPro"/>
</dbReference>
<dbReference type="InterPro" id="IPR006678">
    <property type="entry name" value="tRNA_intron_Endonuc_N"/>
</dbReference>
<dbReference type="Gene3D" id="3.40.1350.10">
    <property type="match status" value="1"/>
</dbReference>
<evidence type="ECO:0000313" key="4">
    <source>
        <dbReference type="Proteomes" id="UP000000641"/>
    </source>
</evidence>
<dbReference type="SUPFAM" id="SSF53032">
    <property type="entry name" value="tRNA-intron endonuclease catalytic domain-like"/>
    <property type="match status" value="1"/>
</dbReference>
<evidence type="ECO:0000259" key="1">
    <source>
        <dbReference type="Pfam" id="PF01974"/>
    </source>
</evidence>
<dbReference type="OrthoDB" id="46045at2157"/>
<dbReference type="InterPro" id="IPR036740">
    <property type="entry name" value="tRNA_intron_Endonuc_N_sf"/>
</dbReference>
<proteinExistence type="predicted"/>
<accession>A1RWZ0</accession>
<keyword evidence="3" id="KW-0378">Hydrolase</keyword>
<keyword evidence="3" id="KW-0255">Endonuclease</keyword>
<evidence type="ECO:0000259" key="2">
    <source>
        <dbReference type="Pfam" id="PF02778"/>
    </source>
</evidence>
<keyword evidence="4" id="KW-1185">Reference proteome</keyword>
<dbReference type="Gene3D" id="3.40.1170.20">
    <property type="entry name" value="tRNA intron endonuclease, N-terminal domain"/>
    <property type="match status" value="1"/>
</dbReference>
<dbReference type="InterPro" id="IPR036167">
    <property type="entry name" value="tRNA_intron_Endo_cat-like_sf"/>
</dbReference>
<name>A1RWZ0_THEPD</name>
<dbReference type="InterPro" id="IPR006677">
    <property type="entry name" value="tRNA_intron_Endonuc_cat-like"/>
</dbReference>
<organism evidence="3 4">
    <name type="scientific">Thermofilum pendens (strain DSM 2475 / Hrk 5)</name>
    <dbReference type="NCBI Taxonomy" id="368408"/>
    <lineage>
        <taxon>Archaea</taxon>
        <taxon>Thermoproteota</taxon>
        <taxon>Thermoprotei</taxon>
        <taxon>Thermofilales</taxon>
        <taxon>Thermofilaceae</taxon>
        <taxon>Thermofilum</taxon>
    </lineage>
</organism>
<keyword evidence="3" id="KW-0540">Nuclease</keyword>
<dbReference type="AlphaFoldDB" id="A1RWZ0"/>
<dbReference type="GeneID" id="4602079"/>